<dbReference type="EMBL" id="BAABHC010000002">
    <property type="protein sequence ID" value="GAA4424825.1"/>
    <property type="molecule type" value="Genomic_DNA"/>
</dbReference>
<dbReference type="InterPro" id="IPR014710">
    <property type="entry name" value="RmlC-like_jellyroll"/>
</dbReference>
<dbReference type="InterPro" id="IPR011051">
    <property type="entry name" value="RmlC_Cupin_sf"/>
</dbReference>
<dbReference type="InterPro" id="IPR013096">
    <property type="entry name" value="Cupin_2"/>
</dbReference>
<evidence type="ECO:0000259" key="1">
    <source>
        <dbReference type="Pfam" id="PF07883"/>
    </source>
</evidence>
<name>A0ABP8L8Y9_9BACT</name>
<accession>A0ABP8L8Y9</accession>
<evidence type="ECO:0000313" key="2">
    <source>
        <dbReference type="EMBL" id="GAA4424825.1"/>
    </source>
</evidence>
<protein>
    <recommendedName>
        <fullName evidence="1">Cupin type-2 domain-containing protein</fullName>
    </recommendedName>
</protein>
<dbReference type="RefSeq" id="WP_345156579.1">
    <property type="nucleotide sequence ID" value="NZ_BAABHC010000002.1"/>
</dbReference>
<proteinExistence type="predicted"/>
<organism evidence="2 3">
    <name type="scientific">Pontibacter saemangeumensis</name>
    <dbReference type="NCBI Taxonomy" id="1084525"/>
    <lineage>
        <taxon>Bacteria</taxon>
        <taxon>Pseudomonadati</taxon>
        <taxon>Bacteroidota</taxon>
        <taxon>Cytophagia</taxon>
        <taxon>Cytophagales</taxon>
        <taxon>Hymenobacteraceae</taxon>
        <taxon>Pontibacter</taxon>
    </lineage>
</organism>
<gene>
    <name evidence="2" type="ORF">GCM10023188_05080</name>
</gene>
<dbReference type="Gene3D" id="2.60.120.10">
    <property type="entry name" value="Jelly Rolls"/>
    <property type="match status" value="1"/>
</dbReference>
<dbReference type="Proteomes" id="UP001500552">
    <property type="component" value="Unassembled WGS sequence"/>
</dbReference>
<feature type="domain" description="Cupin type-2" evidence="1">
    <location>
        <begin position="141"/>
        <end position="198"/>
    </location>
</feature>
<dbReference type="Pfam" id="PF07883">
    <property type="entry name" value="Cupin_2"/>
    <property type="match status" value="1"/>
</dbReference>
<dbReference type="SUPFAM" id="SSF51182">
    <property type="entry name" value="RmlC-like cupins"/>
    <property type="match status" value="1"/>
</dbReference>
<evidence type="ECO:0000313" key="3">
    <source>
        <dbReference type="Proteomes" id="UP001500552"/>
    </source>
</evidence>
<sequence>MNSTITAFIESGVLELYVMGAASPQESLAVEQMAAAHPQIRHELDIISQAMERYAQAHAVKPRNVVKPLLMATIDYMERMQQGELPVSPPEITPNSRPQDYALWLNRQDMVLPHDADEIYAKIIGYTPAATTAIVWIKEAADQEVHHDEQERFLILEGTCDIIAGGNTYSLAAGDFFAVPLHTPHMFKVTSAVPCKAILQRLSVAS</sequence>
<keyword evidence="3" id="KW-1185">Reference proteome</keyword>
<reference evidence="3" key="1">
    <citation type="journal article" date="2019" name="Int. J. Syst. Evol. Microbiol.">
        <title>The Global Catalogue of Microorganisms (GCM) 10K type strain sequencing project: providing services to taxonomists for standard genome sequencing and annotation.</title>
        <authorList>
            <consortium name="The Broad Institute Genomics Platform"/>
            <consortium name="The Broad Institute Genome Sequencing Center for Infectious Disease"/>
            <person name="Wu L."/>
            <person name="Ma J."/>
        </authorList>
    </citation>
    <scope>NUCLEOTIDE SEQUENCE [LARGE SCALE GENOMIC DNA]</scope>
    <source>
        <strain evidence="3">JCM 17926</strain>
    </source>
</reference>
<comment type="caution">
    <text evidence="2">The sequence shown here is derived from an EMBL/GenBank/DDBJ whole genome shotgun (WGS) entry which is preliminary data.</text>
</comment>